<protein>
    <submittedName>
        <fullName evidence="1">Uncharacterized protein</fullName>
    </submittedName>
</protein>
<proteinExistence type="predicted"/>
<gene>
    <name evidence="1" type="ORF">ACPOL_1530</name>
</gene>
<keyword evidence="2" id="KW-1185">Reference proteome</keyword>
<evidence type="ECO:0000313" key="1">
    <source>
        <dbReference type="EMBL" id="AXC10876.1"/>
    </source>
</evidence>
<organism evidence="1 2">
    <name type="scientific">Acidisarcina polymorpha</name>
    <dbReference type="NCBI Taxonomy" id="2211140"/>
    <lineage>
        <taxon>Bacteria</taxon>
        <taxon>Pseudomonadati</taxon>
        <taxon>Acidobacteriota</taxon>
        <taxon>Terriglobia</taxon>
        <taxon>Terriglobales</taxon>
        <taxon>Acidobacteriaceae</taxon>
        <taxon>Acidisarcina</taxon>
    </lineage>
</organism>
<dbReference type="InterPro" id="IPR019734">
    <property type="entry name" value="TPR_rpt"/>
</dbReference>
<dbReference type="EMBL" id="CP030840">
    <property type="protein sequence ID" value="AXC10876.1"/>
    <property type="molecule type" value="Genomic_DNA"/>
</dbReference>
<sequence>MTTQLLGKLNKALVDRSVREGFALLDRSRRDLGSLTAGSPHAVAYLLCIAQWVDLGYRDFAYLDELFSRFADVPRASMLLADYVRLRLVEALRAFVAEDVEQAISIFGFVLQVEAGIVEAHLAVVAHYWKGRAHRRQGQYELALHHIGEAKRLAQEMNAPKLVAVTKIHESWLLFQRGQRRDAFRLLDEAEAELKSTGHALSLGNIESARGRFVRRSGEYTTAIAHFERAVEIYAGHVPEHPNLARALVNAAYVKRLIAFDLRHRSRSGRAKGPDHARYLEVCQEALELLRRAEDIYSRQHHQAGTGSVLVNAGHLHLDSGDLDRAEDEAKKAFLLGEEKQDHILMARARILQSAIQNERAEEQLGESTDTAMHAHLARNFAEEAIVLAKLTQNSRLLAGAYVARASAAANEFFQDWETAKHFAALAGEKLGKDDLDHLSKQLSLLKTRILRATGIDEMLRAWSEGIVGDKTFQQVTEEFAELVIPKVWAREGRKIARVAEQLSISPKKVRRILNNLDMLRTP</sequence>
<dbReference type="Gene3D" id="1.25.40.10">
    <property type="entry name" value="Tetratricopeptide repeat domain"/>
    <property type="match status" value="2"/>
</dbReference>
<dbReference type="Proteomes" id="UP000253606">
    <property type="component" value="Chromosome"/>
</dbReference>
<evidence type="ECO:0000313" key="2">
    <source>
        <dbReference type="Proteomes" id="UP000253606"/>
    </source>
</evidence>
<dbReference type="SUPFAM" id="SSF48452">
    <property type="entry name" value="TPR-like"/>
    <property type="match status" value="2"/>
</dbReference>
<accession>A0A2Z5FWU2</accession>
<reference evidence="1 2" key="1">
    <citation type="journal article" date="2018" name="Front. Microbiol.">
        <title>Hydrolytic Capabilities as a Key to Environmental Success: Chitinolytic and Cellulolytic Acidobacteria From Acidic Sub-arctic Soils and Boreal Peatlands.</title>
        <authorList>
            <person name="Belova S.E."/>
            <person name="Ravin N.V."/>
            <person name="Pankratov T.A."/>
            <person name="Rakitin A.L."/>
            <person name="Ivanova A.A."/>
            <person name="Beletsky A.V."/>
            <person name="Mardanov A.V."/>
            <person name="Sinninghe Damste J.S."/>
            <person name="Dedysh S.N."/>
        </authorList>
    </citation>
    <scope>NUCLEOTIDE SEQUENCE [LARGE SCALE GENOMIC DNA]</scope>
    <source>
        <strain evidence="1 2">SBC82</strain>
    </source>
</reference>
<dbReference type="InterPro" id="IPR011990">
    <property type="entry name" value="TPR-like_helical_dom_sf"/>
</dbReference>
<dbReference type="AlphaFoldDB" id="A0A2Z5FWU2"/>
<dbReference type="KEGG" id="abas:ACPOL_1530"/>
<dbReference type="SMART" id="SM00028">
    <property type="entry name" value="TPR"/>
    <property type="match status" value="3"/>
</dbReference>
<name>A0A2Z5FWU2_9BACT</name>